<proteinExistence type="predicted"/>
<dbReference type="WBParaSite" id="L893_g32996.t1">
    <property type="protein sequence ID" value="L893_g32996.t1"/>
    <property type="gene ID" value="L893_g32996"/>
</dbReference>
<dbReference type="AlphaFoldDB" id="A0A1I8A5A0"/>
<protein>
    <submittedName>
        <fullName evidence="3">Glyco_hydro_38C domain-containing protein</fullName>
    </submittedName>
</protein>
<dbReference type="InterPro" id="IPR011682">
    <property type="entry name" value="Glyco_hydro_38_C"/>
</dbReference>
<dbReference type="PANTHER" id="PTHR11607:SF3">
    <property type="entry name" value="LYSOSOMAL ALPHA-MANNOSIDASE"/>
    <property type="match status" value="1"/>
</dbReference>
<dbReference type="GO" id="GO:0004559">
    <property type="term" value="F:alpha-mannosidase activity"/>
    <property type="evidence" value="ECO:0007669"/>
    <property type="project" value="InterPro"/>
</dbReference>
<evidence type="ECO:0000313" key="2">
    <source>
        <dbReference type="Proteomes" id="UP000095287"/>
    </source>
</evidence>
<dbReference type="InterPro" id="IPR050843">
    <property type="entry name" value="Glycosyl_Hydrlase_38"/>
</dbReference>
<dbReference type="GO" id="GO:0030246">
    <property type="term" value="F:carbohydrate binding"/>
    <property type="evidence" value="ECO:0007669"/>
    <property type="project" value="InterPro"/>
</dbReference>
<evidence type="ECO:0000313" key="3">
    <source>
        <dbReference type="WBParaSite" id="L893_g32996.t1"/>
    </source>
</evidence>
<dbReference type="Gene3D" id="2.70.98.30">
    <property type="entry name" value="Golgi alpha-mannosidase II, domain 4"/>
    <property type="match status" value="1"/>
</dbReference>
<sequence>MVRRKRFEKLPLQAHFYPMPGAAFIEDSEHRLSLFGAQALGVASLQPGWIEVMLDRRLNQDDGRGLFQVL</sequence>
<keyword evidence="2" id="KW-1185">Reference proteome</keyword>
<reference evidence="3" key="1">
    <citation type="submission" date="2016-11" db="UniProtKB">
        <authorList>
            <consortium name="WormBaseParasite"/>
        </authorList>
    </citation>
    <scope>IDENTIFICATION</scope>
</reference>
<dbReference type="GO" id="GO:0006491">
    <property type="term" value="P:N-glycan processing"/>
    <property type="evidence" value="ECO:0007669"/>
    <property type="project" value="TreeGrafter"/>
</dbReference>
<organism evidence="2 3">
    <name type="scientific">Steinernema glaseri</name>
    <dbReference type="NCBI Taxonomy" id="37863"/>
    <lineage>
        <taxon>Eukaryota</taxon>
        <taxon>Metazoa</taxon>
        <taxon>Ecdysozoa</taxon>
        <taxon>Nematoda</taxon>
        <taxon>Chromadorea</taxon>
        <taxon>Rhabditida</taxon>
        <taxon>Tylenchina</taxon>
        <taxon>Panagrolaimomorpha</taxon>
        <taxon>Strongyloidoidea</taxon>
        <taxon>Steinernematidae</taxon>
        <taxon>Steinernema</taxon>
    </lineage>
</organism>
<evidence type="ECO:0000259" key="1">
    <source>
        <dbReference type="Pfam" id="PF07748"/>
    </source>
</evidence>
<dbReference type="GO" id="GO:0000139">
    <property type="term" value="C:Golgi membrane"/>
    <property type="evidence" value="ECO:0007669"/>
    <property type="project" value="TreeGrafter"/>
</dbReference>
<dbReference type="Pfam" id="PF07748">
    <property type="entry name" value="Glyco_hydro_38C"/>
    <property type="match status" value="1"/>
</dbReference>
<feature type="domain" description="Glycosyl hydrolase family 38 C-terminal" evidence="1">
    <location>
        <begin position="5"/>
        <end position="64"/>
    </location>
</feature>
<dbReference type="GO" id="GO:0006013">
    <property type="term" value="P:mannose metabolic process"/>
    <property type="evidence" value="ECO:0007669"/>
    <property type="project" value="InterPro"/>
</dbReference>
<dbReference type="SUPFAM" id="SSF74650">
    <property type="entry name" value="Galactose mutarotase-like"/>
    <property type="match status" value="1"/>
</dbReference>
<dbReference type="PANTHER" id="PTHR11607">
    <property type="entry name" value="ALPHA-MANNOSIDASE"/>
    <property type="match status" value="1"/>
</dbReference>
<dbReference type="Proteomes" id="UP000095287">
    <property type="component" value="Unplaced"/>
</dbReference>
<name>A0A1I8A5A0_9BILA</name>
<accession>A0A1I8A5A0</accession>
<dbReference type="InterPro" id="IPR011013">
    <property type="entry name" value="Gal_mutarotase_sf_dom"/>
</dbReference>